<reference evidence="1 2" key="1">
    <citation type="submission" date="2017-02" db="EMBL/GenBank/DDBJ databases">
        <title>Paraburkholderia sophoroidis sp. nov. and Paraburkholderia steynii sp. nov. rhizobial symbionts of the fynbos legume Hypocalyptus sophoroides.</title>
        <authorList>
            <person name="Steenkamp E.T."/>
            <person name="Beukes C.W."/>
            <person name="Van Zyl E."/>
            <person name="Avontuur J."/>
            <person name="Chan W.Y."/>
            <person name="Hassen A."/>
            <person name="Palmer M."/>
            <person name="Mthombeni L."/>
            <person name="Phalane F."/>
            <person name="Sereme K."/>
            <person name="Venter S.N."/>
        </authorList>
    </citation>
    <scope>NUCLEOTIDE SEQUENCE [LARGE SCALE GENOMIC DNA]</scope>
    <source>
        <strain evidence="1 2">HC1.1ba</strain>
    </source>
</reference>
<dbReference type="EMBL" id="MWML01000423">
    <property type="protein sequence ID" value="TCG03377.1"/>
    <property type="molecule type" value="Genomic_DNA"/>
</dbReference>
<comment type="caution">
    <text evidence="1">The sequence shown here is derived from an EMBL/GenBank/DDBJ whole genome shotgun (WGS) entry which is preliminary data.</text>
</comment>
<dbReference type="Proteomes" id="UP000294200">
    <property type="component" value="Unassembled WGS sequence"/>
</dbReference>
<dbReference type="AlphaFoldDB" id="A0A4R0X957"/>
<gene>
    <name evidence="1" type="ORF">BZM27_48930</name>
</gene>
<evidence type="ECO:0000313" key="1">
    <source>
        <dbReference type="EMBL" id="TCG03377.1"/>
    </source>
</evidence>
<name>A0A4R0X957_9BURK</name>
<sequence>MKKSKSRYHGHRFPDVEELHIEQGVIVSYETIRRRRDKSGKGLGHRVNPAWRKPCSTCPLPGRFGNTVAAPPYLFAPLSD</sequence>
<protein>
    <submittedName>
        <fullName evidence="1">Uncharacterized protein</fullName>
    </submittedName>
</protein>
<proteinExistence type="predicted"/>
<accession>A0A4R0X957</accession>
<evidence type="ECO:0000313" key="2">
    <source>
        <dbReference type="Proteomes" id="UP000294200"/>
    </source>
</evidence>
<keyword evidence="2" id="KW-1185">Reference proteome</keyword>
<organism evidence="1 2">
    <name type="scientific">Paraburkholderia steynii</name>
    <dbReference type="NCBI Taxonomy" id="1245441"/>
    <lineage>
        <taxon>Bacteria</taxon>
        <taxon>Pseudomonadati</taxon>
        <taxon>Pseudomonadota</taxon>
        <taxon>Betaproteobacteria</taxon>
        <taxon>Burkholderiales</taxon>
        <taxon>Burkholderiaceae</taxon>
        <taxon>Paraburkholderia</taxon>
    </lineage>
</organism>